<gene>
    <name evidence="1" type="ORF">SM124_10445</name>
</gene>
<dbReference type="Pfam" id="PF10835">
    <property type="entry name" value="DUF2573"/>
    <property type="match status" value="1"/>
</dbReference>
<dbReference type="RefSeq" id="WP_322446464.1">
    <property type="nucleotide sequence ID" value="NZ_JAXOFX010000005.1"/>
</dbReference>
<comment type="caution">
    <text evidence="1">The sequence shown here is derived from an EMBL/GenBank/DDBJ whole genome shotgun (WGS) entry which is preliminary data.</text>
</comment>
<protein>
    <submittedName>
        <fullName evidence="1">YusU family protein</fullName>
    </submittedName>
</protein>
<name>A0ABU5IYH6_9BACI</name>
<reference evidence="1 2" key="1">
    <citation type="submission" date="2023-11" db="EMBL/GenBank/DDBJ databases">
        <title>Bacillus jintuensis, isolated from a mudflat on the Beibu Gulf coast.</title>
        <authorList>
            <person name="Li M."/>
        </authorList>
    </citation>
    <scope>NUCLEOTIDE SEQUENCE [LARGE SCALE GENOMIC DNA]</scope>
    <source>
        <strain evidence="1 2">31A1R</strain>
    </source>
</reference>
<evidence type="ECO:0000313" key="2">
    <source>
        <dbReference type="Proteomes" id="UP001290455"/>
    </source>
</evidence>
<organism evidence="1 2">
    <name type="scientific">Robertmurraya mangrovi</name>
    <dbReference type="NCBI Taxonomy" id="3098077"/>
    <lineage>
        <taxon>Bacteria</taxon>
        <taxon>Bacillati</taxon>
        <taxon>Bacillota</taxon>
        <taxon>Bacilli</taxon>
        <taxon>Bacillales</taxon>
        <taxon>Bacillaceae</taxon>
        <taxon>Robertmurraya</taxon>
    </lineage>
</organism>
<keyword evidence="2" id="KW-1185">Reference proteome</keyword>
<dbReference type="InterPro" id="IPR020393">
    <property type="entry name" value="Uncharacterised_YusU"/>
</dbReference>
<sequence>MSTFQEQFDALLNKYTELLVGEADQELVEKIKVWALYTYISKSMPPLVKHWNELHPDGKEEMMKIIGEIKQLNDQHRQQKQS</sequence>
<accession>A0ABU5IYH6</accession>
<proteinExistence type="predicted"/>
<dbReference type="EMBL" id="JAXOFX010000005">
    <property type="protein sequence ID" value="MDZ5472167.1"/>
    <property type="molecule type" value="Genomic_DNA"/>
</dbReference>
<dbReference type="Proteomes" id="UP001290455">
    <property type="component" value="Unassembled WGS sequence"/>
</dbReference>
<evidence type="ECO:0000313" key="1">
    <source>
        <dbReference type="EMBL" id="MDZ5472167.1"/>
    </source>
</evidence>